<dbReference type="InterPro" id="IPR031807">
    <property type="entry name" value="HicB-like"/>
</dbReference>
<sequence length="83" mass="9210">MGKYTYVAKIEEAEEGGYIAYFPSLPGCHTQGETLEEVLAMAKEVLELYLSVLKDDGETIPKEKKSLIRMGRKMNIPLSVSVA</sequence>
<dbReference type="STRING" id="1802315.A3F51_02355"/>
<dbReference type="Gene3D" id="3.30.160.250">
    <property type="match status" value="1"/>
</dbReference>
<dbReference type="InterPro" id="IPR051404">
    <property type="entry name" value="TA_system_antitoxin"/>
</dbReference>
<name>A0A1G2MY90_9BACT</name>
<dbReference type="PANTHER" id="PTHR34504">
    <property type="entry name" value="ANTITOXIN HICB"/>
    <property type="match status" value="1"/>
</dbReference>
<protein>
    <recommendedName>
        <fullName evidence="1">HicB-like antitoxin of toxin-antitoxin system domain-containing protein</fullName>
    </recommendedName>
</protein>
<evidence type="ECO:0000313" key="2">
    <source>
        <dbReference type="EMBL" id="OHA28850.1"/>
    </source>
</evidence>
<dbReference type="Proteomes" id="UP000178089">
    <property type="component" value="Unassembled WGS sequence"/>
</dbReference>
<proteinExistence type="predicted"/>
<dbReference type="AlphaFoldDB" id="A0A1G2MY90"/>
<accession>A0A1G2MY90</accession>
<reference evidence="2 3" key="1">
    <citation type="journal article" date="2016" name="Nat. Commun.">
        <title>Thousands of microbial genomes shed light on interconnected biogeochemical processes in an aquifer system.</title>
        <authorList>
            <person name="Anantharaman K."/>
            <person name="Brown C.T."/>
            <person name="Hug L.A."/>
            <person name="Sharon I."/>
            <person name="Castelle C.J."/>
            <person name="Probst A.J."/>
            <person name="Thomas B.C."/>
            <person name="Singh A."/>
            <person name="Wilkins M.J."/>
            <person name="Karaoz U."/>
            <person name="Brodie E.L."/>
            <person name="Williams K.H."/>
            <person name="Hubbard S.S."/>
            <person name="Banfield J.F."/>
        </authorList>
    </citation>
    <scope>NUCLEOTIDE SEQUENCE [LARGE SCALE GENOMIC DNA]</scope>
</reference>
<organism evidence="2 3">
    <name type="scientific">Candidatus Taylorbacteria bacterium RIFCSPHIGHO2_12_FULL_45_16</name>
    <dbReference type="NCBI Taxonomy" id="1802315"/>
    <lineage>
        <taxon>Bacteria</taxon>
        <taxon>Candidatus Tayloriibacteriota</taxon>
    </lineage>
</organism>
<gene>
    <name evidence="2" type="ORF">A3F51_02355</name>
</gene>
<feature type="domain" description="HicB-like antitoxin of toxin-antitoxin system" evidence="1">
    <location>
        <begin position="6"/>
        <end position="64"/>
    </location>
</feature>
<evidence type="ECO:0000259" key="1">
    <source>
        <dbReference type="Pfam" id="PF15919"/>
    </source>
</evidence>
<comment type="caution">
    <text evidence="2">The sequence shown here is derived from an EMBL/GenBank/DDBJ whole genome shotgun (WGS) entry which is preliminary data.</text>
</comment>
<dbReference type="SUPFAM" id="SSF143100">
    <property type="entry name" value="TTHA1013/TTHA0281-like"/>
    <property type="match status" value="1"/>
</dbReference>
<evidence type="ECO:0000313" key="3">
    <source>
        <dbReference type="Proteomes" id="UP000178089"/>
    </source>
</evidence>
<dbReference type="Pfam" id="PF15919">
    <property type="entry name" value="HicB_lk_antitox"/>
    <property type="match status" value="1"/>
</dbReference>
<dbReference type="InterPro" id="IPR035069">
    <property type="entry name" value="TTHA1013/TTHA0281-like"/>
</dbReference>
<dbReference type="PANTHER" id="PTHR34504:SF2">
    <property type="entry name" value="UPF0150 PROTEIN SSL0259"/>
    <property type="match status" value="1"/>
</dbReference>
<dbReference type="EMBL" id="MHRT01000007">
    <property type="protein sequence ID" value="OHA28850.1"/>
    <property type="molecule type" value="Genomic_DNA"/>
</dbReference>